<reference evidence="1 2" key="1">
    <citation type="journal article" date="2013" name="PLoS Genet.">
        <title>A gene transfer agent and a dynamic repertoire of secretion systems hold the keys to the explosive radiation of the emerging pathogen Bartonella.</title>
        <authorList>
            <person name="Guy L."/>
            <person name="Nystedt B."/>
            <person name="Toft C."/>
            <person name="Zaremba-Niedzwiedzka K."/>
            <person name="Berglund E.C."/>
            <person name="Granberg F."/>
            <person name="Naslund K."/>
            <person name="Eriksson A.S."/>
            <person name="Andersson S.G."/>
        </authorList>
    </citation>
    <scope>NUCLEOTIDE SEQUENCE [LARGE SCALE GENOMIC DNA]</scope>
    <source>
        <strain evidence="1 2">Aust/NH1</strain>
    </source>
</reference>
<name>M1NUU4_BARAA</name>
<accession>M1NUU4</accession>
<dbReference type="KEGG" id="baus:BAnh1_11600"/>
<dbReference type="EMBL" id="CP003123">
    <property type="protein sequence ID" value="AGF75028.1"/>
    <property type="molecule type" value="Genomic_DNA"/>
</dbReference>
<dbReference type="AlphaFoldDB" id="M1NUU4"/>
<dbReference type="Proteomes" id="UP000011729">
    <property type="component" value="Chromosome"/>
</dbReference>
<sequence>MFYLSGFCRKIELVIIKKWAKTFQRAFAIFLLSVLFSFQIAGFAKADFRVCNETQRSVGVALGYRTPSGWVSEGWWVIPTTECKTLIDGPLSSRFYYFYAEDAQKKGYWPGSVAMCVQDSQFMIEGVHDCFARGFQKVEFKEIDTGGQTSWTIQLTDASWSANPPPQSPIVPRALSRLSRGSTLLGVPSP</sequence>
<gene>
    <name evidence="1" type="ordered locus">BAnh1_11600</name>
</gene>
<evidence type="ECO:0000313" key="1">
    <source>
        <dbReference type="EMBL" id="AGF75028.1"/>
    </source>
</evidence>
<organism evidence="1 2">
    <name type="scientific">Bartonella australis (strain Aust/NH1)</name>
    <dbReference type="NCBI Taxonomy" id="1094489"/>
    <lineage>
        <taxon>Bacteria</taxon>
        <taxon>Pseudomonadati</taxon>
        <taxon>Pseudomonadota</taxon>
        <taxon>Alphaproteobacteria</taxon>
        <taxon>Hyphomicrobiales</taxon>
        <taxon>Bartonellaceae</taxon>
        <taxon>Bartonella</taxon>
    </lineage>
</organism>
<dbReference type="PATRIC" id="fig|1094489.3.peg.1420"/>
<proteinExistence type="predicted"/>
<dbReference type="OrthoDB" id="9806840at2"/>
<evidence type="ECO:0000313" key="2">
    <source>
        <dbReference type="Proteomes" id="UP000011729"/>
    </source>
</evidence>
<dbReference type="RefSeq" id="WP_015398531.1">
    <property type="nucleotide sequence ID" value="NC_020300.1"/>
</dbReference>
<dbReference type="eggNOG" id="COG5480">
    <property type="taxonomic scope" value="Bacteria"/>
</dbReference>
<dbReference type="Pfam" id="PF06282">
    <property type="entry name" value="DUF1036"/>
    <property type="match status" value="1"/>
</dbReference>
<dbReference type="STRING" id="1094489.BAnh1_11600"/>
<protein>
    <submittedName>
        <fullName evidence="1">Uncharacterized protein</fullName>
    </submittedName>
</protein>
<keyword evidence="2" id="KW-1185">Reference proteome</keyword>
<dbReference type="InterPro" id="IPR009380">
    <property type="entry name" value="DUF1036"/>
</dbReference>
<dbReference type="HOGENOM" id="CLU_120931_2_0_5"/>